<dbReference type="PANTHER" id="PTHR30204:SF97">
    <property type="entry name" value="MERR FAMILY REGULATORY PROTEIN"/>
    <property type="match status" value="1"/>
</dbReference>
<name>A0A170NG66_9CLOT</name>
<comment type="caution">
    <text evidence="3">The sequence shown here is derived from an EMBL/GenBank/DDBJ whole genome shotgun (WGS) entry which is preliminary data.</text>
</comment>
<dbReference type="InterPro" id="IPR010499">
    <property type="entry name" value="AraC_E-bd"/>
</dbReference>
<dbReference type="AlphaFoldDB" id="A0A170NG66"/>
<dbReference type="Proteomes" id="UP000093694">
    <property type="component" value="Unassembled WGS sequence"/>
</dbReference>
<evidence type="ECO:0000259" key="2">
    <source>
        <dbReference type="PROSITE" id="PS50937"/>
    </source>
</evidence>
<dbReference type="CDD" id="cd01107">
    <property type="entry name" value="HTH_BmrR"/>
    <property type="match status" value="1"/>
</dbReference>
<dbReference type="Gene3D" id="3.20.80.10">
    <property type="entry name" value="Regulatory factor, effector binding domain"/>
    <property type="match status" value="1"/>
</dbReference>
<dbReference type="InterPro" id="IPR011256">
    <property type="entry name" value="Reg_factor_effector_dom_sf"/>
</dbReference>
<gene>
    <name evidence="3" type="primary">bmrR_3</name>
    <name evidence="4" type="synonym">bmrR_4</name>
    <name evidence="4" type="ORF">CLCOS_32330</name>
    <name evidence="3" type="ORF">WX73_03107</name>
</gene>
<dbReference type="EMBL" id="LROR01000063">
    <property type="protein sequence ID" value="OBR92030.1"/>
    <property type="molecule type" value="Genomic_DNA"/>
</dbReference>
<dbReference type="InterPro" id="IPR047057">
    <property type="entry name" value="MerR_fam"/>
</dbReference>
<proteinExistence type="predicted"/>
<dbReference type="SUPFAM" id="SSF55136">
    <property type="entry name" value="Probable bacterial effector-binding domain"/>
    <property type="match status" value="1"/>
</dbReference>
<evidence type="ECO:0000313" key="4">
    <source>
        <dbReference type="EMBL" id="OBR92030.1"/>
    </source>
</evidence>
<organism evidence="3 5">
    <name type="scientific">Clostridium coskatii</name>
    <dbReference type="NCBI Taxonomy" id="1705578"/>
    <lineage>
        <taxon>Bacteria</taxon>
        <taxon>Bacillati</taxon>
        <taxon>Bacillota</taxon>
        <taxon>Clostridia</taxon>
        <taxon>Eubacteriales</taxon>
        <taxon>Clostridiaceae</taxon>
        <taxon>Clostridium</taxon>
    </lineage>
</organism>
<reference evidence="4 6" key="2">
    <citation type="journal article" date="2016" name="Front. Microbiol.">
        <title>Industrial Acetogenic Biocatalysts: A Comparative Metabolic and Genomic Analysis.</title>
        <authorList>
            <person name="Bengelsdorf F."/>
            <person name="Poehlein A."/>
            <person name="Sonja S."/>
            <person name="Erz C."/>
            <person name="Hummel T."/>
            <person name="Hoffmeister S."/>
            <person name="Daniel R."/>
            <person name="Durre P."/>
        </authorList>
    </citation>
    <scope>NUCLEOTIDE SEQUENCE [LARGE SCALE GENOMIC DNA]</scope>
    <source>
        <strain evidence="4 6">PTA-10522</strain>
    </source>
</reference>
<dbReference type="InterPro" id="IPR009061">
    <property type="entry name" value="DNA-bd_dom_put_sf"/>
</dbReference>
<evidence type="ECO:0000313" key="3">
    <source>
        <dbReference type="EMBL" id="OAA86303.1"/>
    </source>
</evidence>
<dbReference type="GO" id="GO:0003677">
    <property type="term" value="F:DNA binding"/>
    <property type="evidence" value="ECO:0007669"/>
    <property type="project" value="UniProtKB-KW"/>
</dbReference>
<dbReference type="PROSITE" id="PS50937">
    <property type="entry name" value="HTH_MERR_2"/>
    <property type="match status" value="1"/>
</dbReference>
<dbReference type="Gene3D" id="1.10.1660.10">
    <property type="match status" value="1"/>
</dbReference>
<dbReference type="PANTHER" id="PTHR30204">
    <property type="entry name" value="REDOX-CYCLING DRUG-SENSING TRANSCRIPTIONAL ACTIVATOR SOXR"/>
    <property type="match status" value="1"/>
</dbReference>
<dbReference type="InterPro" id="IPR029442">
    <property type="entry name" value="GyrI-like"/>
</dbReference>
<dbReference type="SUPFAM" id="SSF46955">
    <property type="entry name" value="Putative DNA-binding domain"/>
    <property type="match status" value="1"/>
</dbReference>
<accession>A0A170NG66</accession>
<dbReference type="Proteomes" id="UP000077384">
    <property type="component" value="Unassembled WGS sequence"/>
</dbReference>
<dbReference type="EMBL" id="LITQ01000045">
    <property type="protein sequence ID" value="OAA86303.1"/>
    <property type="molecule type" value="Genomic_DNA"/>
</dbReference>
<dbReference type="Pfam" id="PF13411">
    <property type="entry name" value="MerR_1"/>
    <property type="match status" value="1"/>
</dbReference>
<keyword evidence="6" id="KW-1185">Reference proteome</keyword>
<dbReference type="SMART" id="SM00422">
    <property type="entry name" value="HTH_MERR"/>
    <property type="match status" value="1"/>
</dbReference>
<dbReference type="GO" id="GO:0003700">
    <property type="term" value="F:DNA-binding transcription factor activity"/>
    <property type="evidence" value="ECO:0007669"/>
    <property type="project" value="InterPro"/>
</dbReference>
<evidence type="ECO:0000313" key="6">
    <source>
        <dbReference type="Proteomes" id="UP000093694"/>
    </source>
</evidence>
<sequence>MYTIGQFSKIGNVSTKMLRHYDKIGLIKPTFVNPENQYRYYEKHQVQDILKINRLKKYKFSLGEIKQIIKDKSNSTLEKFLSKQISLFETEIQQSNNILLHLKHSMDQLQKGEDIMNSKRNFHILIDTLKDTTVLSIRDTISMDNIGNLIGKLFENIYRNGLSPLGNIRTIYYDQDFDQNSDSDFDHNNADIEVCIPVNRQLKTDTVSTKVLKGGLYVHTTFIGPYSEIGEAYAELLDWINKNSYKIAGPPHDEYIKGPDSKCSHNEFVTEVYFPINKK</sequence>
<keyword evidence="1" id="KW-0238">DNA-binding</keyword>
<dbReference type="Pfam" id="PF06445">
    <property type="entry name" value="GyrI-like"/>
    <property type="match status" value="1"/>
</dbReference>
<evidence type="ECO:0000256" key="1">
    <source>
        <dbReference type="ARBA" id="ARBA00023125"/>
    </source>
</evidence>
<dbReference type="SMART" id="SM00871">
    <property type="entry name" value="AraC_E_bind"/>
    <property type="match status" value="1"/>
</dbReference>
<evidence type="ECO:0000313" key="5">
    <source>
        <dbReference type="Proteomes" id="UP000077384"/>
    </source>
</evidence>
<dbReference type="PATRIC" id="fig|1705578.3.peg.3167"/>
<dbReference type="RefSeq" id="WP_063602467.1">
    <property type="nucleotide sequence ID" value="NZ_LITQ01000045.1"/>
</dbReference>
<dbReference type="InterPro" id="IPR000551">
    <property type="entry name" value="MerR-type_HTH_dom"/>
</dbReference>
<reference evidence="3 5" key="1">
    <citation type="journal article" date="2015" name="Biotechnol. Bioeng.">
        <title>Genome sequence and phenotypic characterization of Caulobacter segnis.</title>
        <authorList>
            <person name="Patel S."/>
            <person name="Fletcher B."/>
            <person name="Scott D.C."/>
            <person name="Ely B."/>
        </authorList>
    </citation>
    <scope>NUCLEOTIDE SEQUENCE [LARGE SCALE GENOMIC DNA]</scope>
    <source>
        <strain evidence="3 5">PS02</strain>
    </source>
</reference>
<protein>
    <submittedName>
        <fullName evidence="3">Multidrug-efflux transporter 1 regulator</fullName>
    </submittedName>
</protein>
<feature type="domain" description="HTH merR-type" evidence="2">
    <location>
        <begin position="1"/>
        <end position="71"/>
    </location>
</feature>